<organism evidence="2 3">
    <name type="scientific">Amanita muscaria (strain Koide BX008)</name>
    <dbReference type="NCBI Taxonomy" id="946122"/>
    <lineage>
        <taxon>Eukaryota</taxon>
        <taxon>Fungi</taxon>
        <taxon>Dikarya</taxon>
        <taxon>Basidiomycota</taxon>
        <taxon>Agaricomycotina</taxon>
        <taxon>Agaricomycetes</taxon>
        <taxon>Agaricomycetidae</taxon>
        <taxon>Agaricales</taxon>
        <taxon>Pluteineae</taxon>
        <taxon>Amanitaceae</taxon>
        <taxon>Amanita</taxon>
    </lineage>
</organism>
<dbReference type="AlphaFoldDB" id="A0A0C2SBJ4"/>
<accession>A0A0C2SBJ4</accession>
<sequence>MVGIAFNLVLIRVGQSRADARGTRLDSQTTDRRGLLSGRHYHHRSPLLPR</sequence>
<dbReference type="InParanoid" id="A0A0C2SBJ4"/>
<feature type="compositionally biased region" description="Basic and acidic residues" evidence="1">
    <location>
        <begin position="20"/>
        <end position="34"/>
    </location>
</feature>
<name>A0A0C2SBJ4_AMAMK</name>
<evidence type="ECO:0000256" key="1">
    <source>
        <dbReference type="SAM" id="MobiDB-lite"/>
    </source>
</evidence>
<dbReference type="HOGENOM" id="CLU_3124664_0_0_1"/>
<keyword evidence="3" id="KW-1185">Reference proteome</keyword>
<feature type="region of interest" description="Disordered" evidence="1">
    <location>
        <begin position="20"/>
        <end position="50"/>
    </location>
</feature>
<feature type="compositionally biased region" description="Basic residues" evidence="1">
    <location>
        <begin position="39"/>
        <end position="50"/>
    </location>
</feature>
<evidence type="ECO:0000313" key="3">
    <source>
        <dbReference type="Proteomes" id="UP000054549"/>
    </source>
</evidence>
<reference evidence="2 3" key="1">
    <citation type="submission" date="2014-04" db="EMBL/GenBank/DDBJ databases">
        <title>Evolutionary Origins and Diversification of the Mycorrhizal Mutualists.</title>
        <authorList>
            <consortium name="DOE Joint Genome Institute"/>
            <consortium name="Mycorrhizal Genomics Consortium"/>
            <person name="Kohler A."/>
            <person name="Kuo A."/>
            <person name="Nagy L.G."/>
            <person name="Floudas D."/>
            <person name="Copeland A."/>
            <person name="Barry K.W."/>
            <person name="Cichocki N."/>
            <person name="Veneault-Fourrey C."/>
            <person name="LaButti K."/>
            <person name="Lindquist E.A."/>
            <person name="Lipzen A."/>
            <person name="Lundell T."/>
            <person name="Morin E."/>
            <person name="Murat C."/>
            <person name="Riley R."/>
            <person name="Ohm R."/>
            <person name="Sun H."/>
            <person name="Tunlid A."/>
            <person name="Henrissat B."/>
            <person name="Grigoriev I.V."/>
            <person name="Hibbett D.S."/>
            <person name="Martin F."/>
        </authorList>
    </citation>
    <scope>NUCLEOTIDE SEQUENCE [LARGE SCALE GENOMIC DNA]</scope>
    <source>
        <strain evidence="2 3">Koide BX008</strain>
    </source>
</reference>
<evidence type="ECO:0000313" key="2">
    <source>
        <dbReference type="EMBL" id="KIL60220.1"/>
    </source>
</evidence>
<gene>
    <name evidence="2" type="ORF">M378DRAFT_951345</name>
</gene>
<dbReference type="Proteomes" id="UP000054549">
    <property type="component" value="Unassembled WGS sequence"/>
</dbReference>
<proteinExistence type="predicted"/>
<protein>
    <submittedName>
        <fullName evidence="2">Uncharacterized protein</fullName>
    </submittedName>
</protein>
<dbReference type="EMBL" id="KN818302">
    <property type="protein sequence ID" value="KIL60220.1"/>
    <property type="molecule type" value="Genomic_DNA"/>
</dbReference>